<keyword evidence="3" id="KW-1185">Reference proteome</keyword>
<accession>A0ABR0CI21</accession>
<comment type="caution">
    <text evidence="2">The sequence shown here is derived from an EMBL/GenBank/DDBJ whole genome shotgun (WGS) entry which is preliminary data.</text>
</comment>
<evidence type="ECO:0000256" key="1">
    <source>
        <dbReference type="SAM" id="MobiDB-lite"/>
    </source>
</evidence>
<evidence type="ECO:0000313" key="2">
    <source>
        <dbReference type="EMBL" id="KAK4095298.1"/>
    </source>
</evidence>
<gene>
    <name evidence="2" type="ORF">Purlil1_94</name>
</gene>
<dbReference type="Proteomes" id="UP001287286">
    <property type="component" value="Unassembled WGS sequence"/>
</dbReference>
<evidence type="ECO:0000313" key="3">
    <source>
        <dbReference type="Proteomes" id="UP001287286"/>
    </source>
</evidence>
<proteinExistence type="predicted"/>
<sequence>MPPRLAGARGGGRSPTVDTDRRTGSGALTPEARNVMSVIPVEHPAMQRPARRAPDSRLDSPCRLDANDARRCRLASRSSSSPALQP</sequence>
<reference evidence="2 3" key="1">
    <citation type="journal article" date="2024" name="Microbiol. Resour. Announc.">
        <title>Genome annotations for the ascomycete fungi Trichoderma harzianum, Trichoderma aggressivum, and Purpureocillium lilacinum.</title>
        <authorList>
            <person name="Beijen E.P.W."/>
            <person name="Ohm R.A."/>
        </authorList>
    </citation>
    <scope>NUCLEOTIDE SEQUENCE [LARGE SCALE GENOMIC DNA]</scope>
    <source>
        <strain evidence="2 3">CBS 150709</strain>
    </source>
</reference>
<protein>
    <submittedName>
        <fullName evidence="2">Uncharacterized protein</fullName>
    </submittedName>
</protein>
<feature type="region of interest" description="Disordered" evidence="1">
    <location>
        <begin position="1"/>
        <end position="64"/>
    </location>
</feature>
<feature type="compositionally biased region" description="Basic and acidic residues" evidence="1">
    <location>
        <begin position="52"/>
        <end position="64"/>
    </location>
</feature>
<dbReference type="EMBL" id="JAWRVI010000001">
    <property type="protein sequence ID" value="KAK4095298.1"/>
    <property type="molecule type" value="Genomic_DNA"/>
</dbReference>
<organism evidence="2 3">
    <name type="scientific">Purpureocillium lilacinum</name>
    <name type="common">Paecilomyces lilacinus</name>
    <dbReference type="NCBI Taxonomy" id="33203"/>
    <lineage>
        <taxon>Eukaryota</taxon>
        <taxon>Fungi</taxon>
        <taxon>Dikarya</taxon>
        <taxon>Ascomycota</taxon>
        <taxon>Pezizomycotina</taxon>
        <taxon>Sordariomycetes</taxon>
        <taxon>Hypocreomycetidae</taxon>
        <taxon>Hypocreales</taxon>
        <taxon>Ophiocordycipitaceae</taxon>
        <taxon>Purpureocillium</taxon>
    </lineage>
</organism>
<name>A0ABR0CI21_PURLI</name>